<comment type="caution">
    <text evidence="3">The sequence shown here is derived from an EMBL/GenBank/DDBJ whole genome shotgun (WGS) entry which is preliminary data.</text>
</comment>
<feature type="domain" description="FAS1" evidence="2">
    <location>
        <begin position="181"/>
        <end position="308"/>
    </location>
</feature>
<dbReference type="PROSITE" id="PS50213">
    <property type="entry name" value="FAS1"/>
    <property type="match status" value="2"/>
</dbReference>
<evidence type="ECO:0000259" key="2">
    <source>
        <dbReference type="PROSITE" id="PS50213"/>
    </source>
</evidence>
<feature type="signal peptide" evidence="1">
    <location>
        <begin position="1"/>
        <end position="23"/>
    </location>
</feature>
<sequence length="402" mass="42871">MKARVLIFLTIATISSFSTIVKGQNGTVNDLNYLLSHEKKLSTFYSFIQEFPQVLLKLPSYSGVTILAPNNEAFKKIPYTVLDEAFKNKDKEIVTSVLEYHIILGTKDASSLMPGKPIFLPTLLTSAKWTNVSGGQRVQGVKQAGNAVVFVSGKGERSTLTQPDLAFTGGKVQVINSILIPPSNITETAKSFGLDSFQGALYASERVSDFNDNPNLTVFAPNNQAFGVIGPAITSMTIQELGSVMDYHVLPEIVYSTALINQSSFLTKQGQEITIIHAGNTIYVNSAQLVSTDILLTNGVLHVIDNVLNPQATSVKANPEYASQAPVFSGAIEVDETPFTSAIPCTVSCPITSTSSTSATLSAKNSLRTSSSKAVGIKIPRQTGVKKSAGLMVALGGAVMLI</sequence>
<dbReference type="STRING" id="52586.A0A0B1PAL6"/>
<organism evidence="3 4">
    <name type="scientific">Uncinula necator</name>
    <name type="common">Grape powdery mildew</name>
    <dbReference type="NCBI Taxonomy" id="52586"/>
    <lineage>
        <taxon>Eukaryota</taxon>
        <taxon>Fungi</taxon>
        <taxon>Dikarya</taxon>
        <taxon>Ascomycota</taxon>
        <taxon>Pezizomycotina</taxon>
        <taxon>Leotiomycetes</taxon>
        <taxon>Erysiphales</taxon>
        <taxon>Erysiphaceae</taxon>
        <taxon>Erysiphe</taxon>
    </lineage>
</organism>
<proteinExistence type="predicted"/>
<accession>A0A0B1PAL6</accession>
<dbReference type="Gene3D" id="2.30.180.10">
    <property type="entry name" value="FAS1 domain"/>
    <property type="match status" value="2"/>
</dbReference>
<evidence type="ECO:0000313" key="4">
    <source>
        <dbReference type="Proteomes" id="UP000030854"/>
    </source>
</evidence>
<reference evidence="3 4" key="1">
    <citation type="journal article" date="2014" name="BMC Genomics">
        <title>Adaptive genomic structural variation in the grape powdery mildew pathogen, Erysiphe necator.</title>
        <authorList>
            <person name="Jones L."/>
            <person name="Riaz S."/>
            <person name="Morales-Cruz A."/>
            <person name="Amrine K.C."/>
            <person name="McGuire B."/>
            <person name="Gubler W.D."/>
            <person name="Walker M.A."/>
            <person name="Cantu D."/>
        </authorList>
    </citation>
    <scope>NUCLEOTIDE SEQUENCE [LARGE SCALE GENOMIC DNA]</scope>
    <source>
        <strain evidence="4">c</strain>
    </source>
</reference>
<gene>
    <name evidence="3" type="ORF">EV44_g0216</name>
</gene>
<dbReference type="Pfam" id="PF02469">
    <property type="entry name" value="Fasciclin"/>
    <property type="match status" value="2"/>
</dbReference>
<dbReference type="PANTHER" id="PTHR10900:SF77">
    <property type="entry name" value="FI19380P1"/>
    <property type="match status" value="1"/>
</dbReference>
<dbReference type="InterPro" id="IPR050904">
    <property type="entry name" value="Adhesion/Biosynth-related"/>
</dbReference>
<evidence type="ECO:0000256" key="1">
    <source>
        <dbReference type="SAM" id="SignalP"/>
    </source>
</evidence>
<feature type="domain" description="FAS1" evidence="2">
    <location>
        <begin position="28"/>
        <end position="179"/>
    </location>
</feature>
<dbReference type="HOGENOM" id="CLU_031281_2_3_1"/>
<dbReference type="OrthoDB" id="286301at2759"/>
<dbReference type="Proteomes" id="UP000030854">
    <property type="component" value="Unassembled WGS sequence"/>
</dbReference>
<dbReference type="AlphaFoldDB" id="A0A0B1PAL6"/>
<dbReference type="SUPFAM" id="SSF82153">
    <property type="entry name" value="FAS1 domain"/>
    <property type="match status" value="2"/>
</dbReference>
<name>A0A0B1PAL6_UNCNE</name>
<dbReference type="InterPro" id="IPR036378">
    <property type="entry name" value="FAS1_dom_sf"/>
</dbReference>
<protein>
    <submittedName>
        <fullName evidence="3">Putative fasciclin domain-containing protein</fullName>
    </submittedName>
</protein>
<dbReference type="OMA" id="GYHIVPG"/>
<dbReference type="SMART" id="SM00554">
    <property type="entry name" value="FAS1"/>
    <property type="match status" value="2"/>
</dbReference>
<dbReference type="InterPro" id="IPR000782">
    <property type="entry name" value="FAS1_domain"/>
</dbReference>
<keyword evidence="4" id="KW-1185">Reference proteome</keyword>
<keyword evidence="1" id="KW-0732">Signal</keyword>
<dbReference type="PANTHER" id="PTHR10900">
    <property type="entry name" value="PERIOSTIN-RELATED"/>
    <property type="match status" value="1"/>
</dbReference>
<evidence type="ECO:0000313" key="3">
    <source>
        <dbReference type="EMBL" id="KHJ35273.1"/>
    </source>
</evidence>
<dbReference type="EMBL" id="JNVN01000449">
    <property type="protein sequence ID" value="KHJ35273.1"/>
    <property type="molecule type" value="Genomic_DNA"/>
</dbReference>
<feature type="chain" id="PRO_5002059014" evidence="1">
    <location>
        <begin position="24"/>
        <end position="402"/>
    </location>
</feature>